<dbReference type="PANTHER" id="PTHR36834">
    <property type="entry name" value="MEMBRANE PROTEIN-RELATED"/>
    <property type="match status" value="1"/>
</dbReference>
<dbReference type="InterPro" id="IPR006976">
    <property type="entry name" value="VanZ-like"/>
</dbReference>
<keyword evidence="1" id="KW-0812">Transmembrane</keyword>
<comment type="caution">
    <text evidence="3">The sequence shown here is derived from an EMBL/GenBank/DDBJ whole genome shotgun (WGS) entry which is preliminary data.</text>
</comment>
<gene>
    <name evidence="3" type="ORF">FHS59_000413</name>
</gene>
<feature type="domain" description="VanZ-like" evidence="2">
    <location>
        <begin position="22"/>
        <end position="134"/>
    </location>
</feature>
<feature type="transmembrane region" description="Helical" evidence="1">
    <location>
        <begin position="18"/>
        <end position="42"/>
    </location>
</feature>
<keyword evidence="1" id="KW-0472">Membrane</keyword>
<evidence type="ECO:0000259" key="2">
    <source>
        <dbReference type="Pfam" id="PF04892"/>
    </source>
</evidence>
<feature type="transmembrane region" description="Helical" evidence="1">
    <location>
        <begin position="87"/>
        <end position="107"/>
    </location>
</feature>
<dbReference type="InterPro" id="IPR053150">
    <property type="entry name" value="Teicoplanin_resist-assoc"/>
</dbReference>
<dbReference type="EMBL" id="JACIJO010000001">
    <property type="protein sequence ID" value="MBB6324798.1"/>
    <property type="molecule type" value="Genomic_DNA"/>
</dbReference>
<dbReference type="Proteomes" id="UP000588604">
    <property type="component" value="Unassembled WGS sequence"/>
</dbReference>
<dbReference type="PANTHER" id="PTHR36834:SF2">
    <property type="entry name" value="MEMBRANE PROTEIN"/>
    <property type="match status" value="1"/>
</dbReference>
<reference evidence="3 4" key="1">
    <citation type="submission" date="2020-08" db="EMBL/GenBank/DDBJ databases">
        <title>Genomic Encyclopedia of Type Strains, Phase IV (KMG-IV): sequencing the most valuable type-strain genomes for metagenomic binning, comparative biology and taxonomic classification.</title>
        <authorList>
            <person name="Goeker M."/>
        </authorList>
    </citation>
    <scope>NUCLEOTIDE SEQUENCE [LARGE SCALE GENOMIC DNA]</scope>
    <source>
        <strain evidence="3 4">DSM 102044</strain>
    </source>
</reference>
<feature type="transmembrane region" description="Helical" evidence="1">
    <location>
        <begin position="63"/>
        <end position="81"/>
    </location>
</feature>
<organism evidence="3 4">
    <name type="scientific">Algoriphagus iocasae</name>
    <dbReference type="NCBI Taxonomy" id="1836499"/>
    <lineage>
        <taxon>Bacteria</taxon>
        <taxon>Pseudomonadati</taxon>
        <taxon>Bacteroidota</taxon>
        <taxon>Cytophagia</taxon>
        <taxon>Cytophagales</taxon>
        <taxon>Cyclobacteriaceae</taxon>
        <taxon>Algoriphagus</taxon>
    </lineage>
</organism>
<keyword evidence="4" id="KW-1185">Reference proteome</keyword>
<dbReference type="RefSeq" id="WP_184492753.1">
    <property type="nucleotide sequence ID" value="NZ_JACIJO010000001.1"/>
</dbReference>
<evidence type="ECO:0000313" key="3">
    <source>
        <dbReference type="EMBL" id="MBB6324798.1"/>
    </source>
</evidence>
<sequence>MEVQPIGKNQNNLDKWTFWLLMIYVSVLVWIILLKFGVQFSYMENRKINLIPFANGYYDKTETIMNVVIFIPLGIYATSLFKRWAFNTQLIFFFLMGLILESLQYLLKIGTFDITDLLTNTTGGIIGYLGFWTIRKLTQDHQKSQKFFNILSSVGTLTILLLLILLKLEMLPIRYR</sequence>
<feature type="transmembrane region" description="Helical" evidence="1">
    <location>
        <begin position="147"/>
        <end position="166"/>
    </location>
</feature>
<evidence type="ECO:0000256" key="1">
    <source>
        <dbReference type="SAM" id="Phobius"/>
    </source>
</evidence>
<name>A0A841MQ96_9BACT</name>
<feature type="transmembrane region" description="Helical" evidence="1">
    <location>
        <begin position="114"/>
        <end position="135"/>
    </location>
</feature>
<proteinExistence type="predicted"/>
<dbReference type="AlphaFoldDB" id="A0A841MQ96"/>
<accession>A0A841MQ96</accession>
<protein>
    <submittedName>
        <fullName evidence="3">Glycopeptide antibiotics resistance protein</fullName>
    </submittedName>
</protein>
<keyword evidence="1" id="KW-1133">Transmembrane helix</keyword>
<dbReference type="Pfam" id="PF04892">
    <property type="entry name" value="VanZ"/>
    <property type="match status" value="1"/>
</dbReference>
<evidence type="ECO:0000313" key="4">
    <source>
        <dbReference type="Proteomes" id="UP000588604"/>
    </source>
</evidence>